<dbReference type="RefSeq" id="WP_126153618.1">
    <property type="nucleotide sequence ID" value="NZ_UZWE01000024.1"/>
</dbReference>
<reference evidence="1 2" key="1">
    <citation type="submission" date="2018-12" db="EMBL/GenBank/DDBJ databases">
        <authorList>
            <person name="Criscuolo A."/>
        </authorList>
    </citation>
    <scope>NUCLEOTIDE SEQUENCE [LARGE SCALE GENOMIC DNA]</scope>
    <source>
        <strain evidence="1">ACIP1116241</strain>
    </source>
</reference>
<dbReference type="EMBL" id="UZWE01000024">
    <property type="protein sequence ID" value="VDS07935.1"/>
    <property type="molecule type" value="Genomic_DNA"/>
</dbReference>
<gene>
    <name evidence="1" type="ORF">PARHAE_01115</name>
</gene>
<name>A0A447IK92_9RHOB</name>
<protein>
    <submittedName>
        <fullName evidence="1">Uncharacterized protein</fullName>
    </submittedName>
</protein>
<evidence type="ECO:0000313" key="1">
    <source>
        <dbReference type="EMBL" id="VDS07935.1"/>
    </source>
</evidence>
<keyword evidence="2" id="KW-1185">Reference proteome</keyword>
<accession>A0A447IK92</accession>
<dbReference type="AlphaFoldDB" id="A0A447IK92"/>
<sequence>MAYRIHTPDFPEDFALYIIWAERPGRRQTTVAAGCLAAMDAAWSAIQDRYPDEELRLQQGALVMQRRAPIR</sequence>
<organism evidence="1 2">
    <name type="scientific">Paracoccus haematequi</name>
    <dbReference type="NCBI Taxonomy" id="2491866"/>
    <lineage>
        <taxon>Bacteria</taxon>
        <taxon>Pseudomonadati</taxon>
        <taxon>Pseudomonadota</taxon>
        <taxon>Alphaproteobacteria</taxon>
        <taxon>Rhodobacterales</taxon>
        <taxon>Paracoccaceae</taxon>
        <taxon>Paracoccus</taxon>
    </lineage>
</organism>
<dbReference type="OrthoDB" id="7778658at2"/>
<evidence type="ECO:0000313" key="2">
    <source>
        <dbReference type="Proteomes" id="UP000270743"/>
    </source>
</evidence>
<proteinExistence type="predicted"/>
<dbReference type="Proteomes" id="UP000270743">
    <property type="component" value="Unassembled WGS sequence"/>
</dbReference>